<evidence type="ECO:0000256" key="1">
    <source>
        <dbReference type="SAM" id="Phobius"/>
    </source>
</evidence>
<dbReference type="KEGG" id="ccin:107269954"/>
<evidence type="ECO:0000313" key="3">
    <source>
        <dbReference type="RefSeq" id="XP_015599906.1"/>
    </source>
</evidence>
<protein>
    <submittedName>
        <fullName evidence="3">Uncharacterized protein LOC107269954 isoform X1</fullName>
    </submittedName>
</protein>
<keyword evidence="1" id="KW-0812">Transmembrane</keyword>
<dbReference type="RefSeq" id="XP_015599906.1">
    <property type="nucleotide sequence ID" value="XM_015744420.2"/>
</dbReference>
<proteinExistence type="predicted"/>
<keyword evidence="1" id="KW-0472">Membrane</keyword>
<keyword evidence="1" id="KW-1133">Transmembrane helix</keyword>
<evidence type="ECO:0000313" key="2">
    <source>
        <dbReference type="Proteomes" id="UP000694920"/>
    </source>
</evidence>
<organism evidence="2 3">
    <name type="scientific">Cephus cinctus</name>
    <name type="common">Wheat stem sawfly</name>
    <dbReference type="NCBI Taxonomy" id="211228"/>
    <lineage>
        <taxon>Eukaryota</taxon>
        <taxon>Metazoa</taxon>
        <taxon>Ecdysozoa</taxon>
        <taxon>Arthropoda</taxon>
        <taxon>Hexapoda</taxon>
        <taxon>Insecta</taxon>
        <taxon>Pterygota</taxon>
        <taxon>Neoptera</taxon>
        <taxon>Endopterygota</taxon>
        <taxon>Hymenoptera</taxon>
        <taxon>Cephoidea</taxon>
        <taxon>Cephidae</taxon>
        <taxon>Cephus</taxon>
    </lineage>
</organism>
<name>A0AAJ7C1U1_CEPCN</name>
<keyword evidence="2" id="KW-1185">Reference proteome</keyword>
<accession>A0AAJ7C1U1</accession>
<dbReference type="AlphaFoldDB" id="A0AAJ7C1U1"/>
<reference evidence="3" key="1">
    <citation type="submission" date="2025-08" db="UniProtKB">
        <authorList>
            <consortium name="RefSeq"/>
        </authorList>
    </citation>
    <scope>IDENTIFICATION</scope>
</reference>
<dbReference type="Proteomes" id="UP000694920">
    <property type="component" value="Unplaced"/>
</dbReference>
<dbReference type="GeneID" id="107269954"/>
<sequence length="134" mass="15276">MPQKEYGQISICPKRHCSQKTKWKTETTTFSLKPPTQYGQARTSASWFCTASTIFRTTANESRTHGTTEHNYHAKSKFGTRHTAYDLPTLSRQYIYKSCTRIKYKDASLCSTALFNGMLAMCSLPLLYGLLSRN</sequence>
<gene>
    <name evidence="3" type="primary">LOC107269954</name>
</gene>
<feature type="transmembrane region" description="Helical" evidence="1">
    <location>
        <begin position="107"/>
        <end position="131"/>
    </location>
</feature>